<dbReference type="InterPro" id="IPR052709">
    <property type="entry name" value="Transposase-MT_Hybrid"/>
</dbReference>
<accession>A0A6P7TMY9</accession>
<gene>
    <name evidence="3" type="primary">LOC115226151</name>
</gene>
<dbReference type="RefSeq" id="XP_029653013.1">
    <property type="nucleotide sequence ID" value="XM_029797153.1"/>
</dbReference>
<reference evidence="3" key="1">
    <citation type="submission" date="2025-08" db="UniProtKB">
        <authorList>
            <consortium name="RefSeq"/>
        </authorList>
    </citation>
    <scope>IDENTIFICATION</scope>
</reference>
<dbReference type="Pfam" id="PF17906">
    <property type="entry name" value="HTH_48"/>
    <property type="match status" value="1"/>
</dbReference>
<dbReference type="KEGG" id="osn:115226151"/>
<evidence type="ECO:0000313" key="3">
    <source>
        <dbReference type="RefSeq" id="XP_029653013.1"/>
    </source>
</evidence>
<keyword evidence="2" id="KW-1185">Reference proteome</keyword>
<proteinExistence type="predicted"/>
<dbReference type="Gene3D" id="1.10.10.1450">
    <property type="match status" value="1"/>
</dbReference>
<organism evidence="2 3">
    <name type="scientific">Octopus sinensis</name>
    <name type="common">East Asian common octopus</name>
    <dbReference type="NCBI Taxonomy" id="2607531"/>
    <lineage>
        <taxon>Eukaryota</taxon>
        <taxon>Metazoa</taxon>
        <taxon>Spiralia</taxon>
        <taxon>Lophotrochozoa</taxon>
        <taxon>Mollusca</taxon>
        <taxon>Cephalopoda</taxon>
        <taxon>Coleoidea</taxon>
        <taxon>Octopodiformes</taxon>
        <taxon>Octopoda</taxon>
        <taxon>Incirrata</taxon>
        <taxon>Octopodidae</taxon>
        <taxon>Octopus</taxon>
    </lineage>
</organism>
<evidence type="ECO:0000313" key="2">
    <source>
        <dbReference type="Proteomes" id="UP000515154"/>
    </source>
</evidence>
<feature type="domain" description="Mos1 transposase HTH" evidence="1">
    <location>
        <begin position="7"/>
        <end position="41"/>
    </location>
</feature>
<dbReference type="Proteomes" id="UP000515154">
    <property type="component" value="Linkage group LG2"/>
</dbReference>
<evidence type="ECO:0000259" key="1">
    <source>
        <dbReference type="Pfam" id="PF17906"/>
    </source>
</evidence>
<name>A0A6P7TMY9_9MOLL</name>
<dbReference type="PANTHER" id="PTHR46060:SF1">
    <property type="entry name" value="MARINER MOS1 TRANSPOSASE-LIKE PROTEIN"/>
    <property type="match status" value="1"/>
</dbReference>
<dbReference type="InterPro" id="IPR041426">
    <property type="entry name" value="Mos1_HTH"/>
</dbReference>
<dbReference type="PANTHER" id="PTHR46060">
    <property type="entry name" value="MARINER MOS1 TRANSPOSASE-LIKE PROTEIN"/>
    <property type="match status" value="1"/>
</dbReference>
<protein>
    <submittedName>
        <fullName evidence="3">Protein GVQW3-like</fullName>
    </submittedName>
</protein>
<dbReference type="AlphaFoldDB" id="A0A6P7TMY9"/>
<sequence length="140" mass="15880">MKFSQNLGDTQAQTIKKIQEAFGDDAMGKTQIKEWYNQFKDDRTSEDSEPRCGRPLTSRNEKIIAKVRGKVYGDCCVTIEEIIAKVGISHGSVQSIITGDLCMRWMSAKFIEKLLSDHGKKTERKSPRTCWSMLSKIKTS</sequence>